<dbReference type="Proteomes" id="UP000824031">
    <property type="component" value="Unassembled WGS sequence"/>
</dbReference>
<comment type="caution">
    <text evidence="1">The sequence shown here is derived from an EMBL/GenBank/DDBJ whole genome shotgun (WGS) entry which is preliminary data.</text>
</comment>
<organism evidence="1 2">
    <name type="scientific">Candidatus Gemmiger excrementavium</name>
    <dbReference type="NCBI Taxonomy" id="2838608"/>
    <lineage>
        <taxon>Bacteria</taxon>
        <taxon>Bacillati</taxon>
        <taxon>Bacillota</taxon>
        <taxon>Clostridia</taxon>
        <taxon>Eubacteriales</taxon>
        <taxon>Gemmiger</taxon>
    </lineage>
</organism>
<evidence type="ECO:0000313" key="2">
    <source>
        <dbReference type="Proteomes" id="UP000824031"/>
    </source>
</evidence>
<protein>
    <recommendedName>
        <fullName evidence="3">Phage protein, HK97 gp10 family</fullName>
    </recommendedName>
</protein>
<evidence type="ECO:0000313" key="1">
    <source>
        <dbReference type="EMBL" id="HIZ47662.1"/>
    </source>
</evidence>
<gene>
    <name evidence="1" type="ORF">H9810_02950</name>
</gene>
<name>A0A9D2JFT3_9FIRM</name>
<dbReference type="NCBIfam" id="TIGR01725">
    <property type="entry name" value="phge_HK97_gp10"/>
    <property type="match status" value="1"/>
</dbReference>
<accession>A0A9D2JFT3</accession>
<evidence type="ECO:0008006" key="3">
    <source>
        <dbReference type="Google" id="ProtNLM"/>
    </source>
</evidence>
<dbReference type="EMBL" id="DXBO01000036">
    <property type="protein sequence ID" value="HIZ47662.1"/>
    <property type="molecule type" value="Genomic_DNA"/>
</dbReference>
<proteinExistence type="predicted"/>
<dbReference type="InterPro" id="IPR010064">
    <property type="entry name" value="HK97-gp10_tail"/>
</dbReference>
<dbReference type="AlphaFoldDB" id="A0A9D2JFT3"/>
<reference evidence="1" key="1">
    <citation type="journal article" date="2021" name="PeerJ">
        <title>Extensive microbial diversity within the chicken gut microbiome revealed by metagenomics and culture.</title>
        <authorList>
            <person name="Gilroy R."/>
            <person name="Ravi A."/>
            <person name="Getino M."/>
            <person name="Pursley I."/>
            <person name="Horton D.L."/>
            <person name="Alikhan N.F."/>
            <person name="Baker D."/>
            <person name="Gharbi K."/>
            <person name="Hall N."/>
            <person name="Watson M."/>
            <person name="Adriaenssens E.M."/>
            <person name="Foster-Nyarko E."/>
            <person name="Jarju S."/>
            <person name="Secka A."/>
            <person name="Antonio M."/>
            <person name="Oren A."/>
            <person name="Chaudhuri R.R."/>
            <person name="La Ragione R."/>
            <person name="Hildebrand F."/>
            <person name="Pallen M.J."/>
        </authorList>
    </citation>
    <scope>NUCLEOTIDE SEQUENCE</scope>
    <source>
        <strain evidence="1">3436</strain>
    </source>
</reference>
<reference evidence="1" key="2">
    <citation type="submission" date="2021-04" db="EMBL/GenBank/DDBJ databases">
        <authorList>
            <person name="Gilroy R."/>
        </authorList>
    </citation>
    <scope>NUCLEOTIDE SEQUENCE</scope>
    <source>
        <strain evidence="1">3436</strain>
    </source>
</reference>
<sequence>MAKWIMGKGLNNYIAYLQKLNLVTDEVIGEAVYEMAKVVADKVRANIQALPAVSNEANIATYKQGKSSLSEPEKQGLLDGFGVAPLQNDNGYLNVKLGFDGYNSIKTKKYPKGQPNALMARVTESGSQYRDKTPFMRPAVNAMRQKAIKAAQVTIDEKIEAIDQE</sequence>